<keyword evidence="4" id="KW-0804">Transcription</keyword>
<sequence>MELIGNINLKLLQTFLLVASEGSFRIAAEKLHRSHSAVSMQIKQLELQLGAQLFERTTRSIKLTFEGEKLRESSNKALYEIQLGLRQVREFVDFKRGRLSVASSSNIASIHLPPILTEFIRDYPEVTLSIRELTSRELFDALRRKEVDFAIGPQLDDDEFSYTTILHDPIQALIPTHMISKNRRQVSWEEIVKLPLLLPSNDTAMRRLVDDVLEKLGLSVETRYQFIHAETIIAMAEAGLGASVQPASRLKTRSAKSARVLQLNEPTISRKMALIKRKGQILSPTAQSFADKIIAKIAT</sequence>
<organism evidence="6 7">
    <name type="scientific">Brucella pseudogrignonensis</name>
    <dbReference type="NCBI Taxonomy" id="419475"/>
    <lineage>
        <taxon>Bacteria</taxon>
        <taxon>Pseudomonadati</taxon>
        <taxon>Pseudomonadota</taxon>
        <taxon>Alphaproteobacteria</taxon>
        <taxon>Hyphomicrobiales</taxon>
        <taxon>Brucellaceae</taxon>
        <taxon>Brucella/Ochrobactrum group</taxon>
        <taxon>Brucella</taxon>
    </lineage>
</organism>
<dbReference type="Gene3D" id="3.40.190.290">
    <property type="match status" value="1"/>
</dbReference>
<dbReference type="PRINTS" id="PR00039">
    <property type="entry name" value="HTHLYSR"/>
</dbReference>
<feature type="domain" description="HTH lysR-type" evidence="5">
    <location>
        <begin position="7"/>
        <end position="64"/>
    </location>
</feature>
<evidence type="ECO:0000256" key="3">
    <source>
        <dbReference type="ARBA" id="ARBA00023125"/>
    </source>
</evidence>
<gene>
    <name evidence="6" type="ORF">J2782_003936</name>
</gene>
<evidence type="ECO:0000313" key="6">
    <source>
        <dbReference type="EMBL" id="MDR6434185.1"/>
    </source>
</evidence>
<dbReference type="InterPro" id="IPR005119">
    <property type="entry name" value="LysR_subst-bd"/>
</dbReference>
<reference evidence="6 7" key="1">
    <citation type="submission" date="2023-07" db="EMBL/GenBank/DDBJ databases">
        <title>Sorghum-associated microbial communities from plants grown in Nebraska, USA.</title>
        <authorList>
            <person name="Schachtman D."/>
        </authorList>
    </citation>
    <scope>NUCLEOTIDE SEQUENCE [LARGE SCALE GENOMIC DNA]</scope>
    <source>
        <strain evidence="6 7">DS1730</strain>
    </source>
</reference>
<evidence type="ECO:0000259" key="5">
    <source>
        <dbReference type="PROSITE" id="PS50931"/>
    </source>
</evidence>
<keyword evidence="3 6" id="KW-0238">DNA-binding</keyword>
<dbReference type="PANTHER" id="PTHR30419:SF8">
    <property type="entry name" value="NITROGEN ASSIMILATION TRANSCRIPTIONAL ACTIVATOR-RELATED"/>
    <property type="match status" value="1"/>
</dbReference>
<protein>
    <submittedName>
        <fullName evidence="6">DNA-binding transcriptional LysR family regulator</fullName>
    </submittedName>
</protein>
<dbReference type="InterPro" id="IPR050950">
    <property type="entry name" value="HTH-type_LysR_regulators"/>
</dbReference>
<evidence type="ECO:0000256" key="2">
    <source>
        <dbReference type="ARBA" id="ARBA00023015"/>
    </source>
</evidence>
<keyword evidence="2" id="KW-0805">Transcription regulation</keyword>
<dbReference type="RefSeq" id="WP_310015536.1">
    <property type="nucleotide sequence ID" value="NZ_JAVDQT010000009.1"/>
</dbReference>
<dbReference type="EMBL" id="JAVDQT010000009">
    <property type="protein sequence ID" value="MDR6434185.1"/>
    <property type="molecule type" value="Genomic_DNA"/>
</dbReference>
<dbReference type="InterPro" id="IPR036388">
    <property type="entry name" value="WH-like_DNA-bd_sf"/>
</dbReference>
<name>A0ABU1MDR3_9HYPH</name>
<accession>A0ABU1MDR3</accession>
<evidence type="ECO:0000313" key="7">
    <source>
        <dbReference type="Proteomes" id="UP001184614"/>
    </source>
</evidence>
<evidence type="ECO:0000256" key="1">
    <source>
        <dbReference type="ARBA" id="ARBA00009437"/>
    </source>
</evidence>
<dbReference type="GO" id="GO:0003677">
    <property type="term" value="F:DNA binding"/>
    <property type="evidence" value="ECO:0007669"/>
    <property type="project" value="UniProtKB-KW"/>
</dbReference>
<dbReference type="PANTHER" id="PTHR30419">
    <property type="entry name" value="HTH-TYPE TRANSCRIPTIONAL REGULATOR YBHD"/>
    <property type="match status" value="1"/>
</dbReference>
<dbReference type="SUPFAM" id="SSF46785">
    <property type="entry name" value="Winged helix' DNA-binding domain"/>
    <property type="match status" value="1"/>
</dbReference>
<dbReference type="InterPro" id="IPR036390">
    <property type="entry name" value="WH_DNA-bd_sf"/>
</dbReference>
<comment type="caution">
    <text evidence="6">The sequence shown here is derived from an EMBL/GenBank/DDBJ whole genome shotgun (WGS) entry which is preliminary data.</text>
</comment>
<keyword evidence="7" id="KW-1185">Reference proteome</keyword>
<dbReference type="PROSITE" id="PS50931">
    <property type="entry name" value="HTH_LYSR"/>
    <property type="match status" value="1"/>
</dbReference>
<dbReference type="Pfam" id="PF00126">
    <property type="entry name" value="HTH_1"/>
    <property type="match status" value="1"/>
</dbReference>
<dbReference type="InterPro" id="IPR000847">
    <property type="entry name" value="LysR_HTH_N"/>
</dbReference>
<evidence type="ECO:0000256" key="4">
    <source>
        <dbReference type="ARBA" id="ARBA00023163"/>
    </source>
</evidence>
<proteinExistence type="inferred from homology"/>
<dbReference type="Pfam" id="PF03466">
    <property type="entry name" value="LysR_substrate"/>
    <property type="match status" value="1"/>
</dbReference>
<comment type="similarity">
    <text evidence="1">Belongs to the LysR transcriptional regulatory family.</text>
</comment>
<dbReference type="SUPFAM" id="SSF53850">
    <property type="entry name" value="Periplasmic binding protein-like II"/>
    <property type="match status" value="1"/>
</dbReference>
<dbReference type="Gene3D" id="1.10.10.10">
    <property type="entry name" value="Winged helix-like DNA-binding domain superfamily/Winged helix DNA-binding domain"/>
    <property type="match status" value="1"/>
</dbReference>
<dbReference type="Proteomes" id="UP001184614">
    <property type="component" value="Unassembled WGS sequence"/>
</dbReference>